<dbReference type="Pfam" id="PF00672">
    <property type="entry name" value="HAMP"/>
    <property type="match status" value="1"/>
</dbReference>
<keyword evidence="5" id="KW-0472">Membrane</keyword>
<feature type="domain" description="Methyl-accepting transducer" evidence="6">
    <location>
        <begin position="330"/>
        <end position="559"/>
    </location>
</feature>
<keyword evidence="1" id="KW-0145">Chemotaxis</keyword>
<evidence type="ECO:0000313" key="8">
    <source>
        <dbReference type="EMBL" id="MBB4640449.1"/>
    </source>
</evidence>
<dbReference type="SMART" id="SM00283">
    <property type="entry name" value="MA"/>
    <property type="match status" value="1"/>
</dbReference>
<dbReference type="PROSITE" id="PS50111">
    <property type="entry name" value="CHEMOTAXIS_TRANSDUC_2"/>
    <property type="match status" value="1"/>
</dbReference>
<name>A0A840HS63_9SPHN</name>
<evidence type="ECO:0000256" key="4">
    <source>
        <dbReference type="SAM" id="MobiDB-lite"/>
    </source>
</evidence>
<feature type="transmembrane region" description="Helical" evidence="5">
    <location>
        <begin position="189"/>
        <end position="209"/>
    </location>
</feature>
<dbReference type="Pfam" id="PF00015">
    <property type="entry name" value="MCPsignal"/>
    <property type="match status" value="1"/>
</dbReference>
<evidence type="ECO:0000256" key="5">
    <source>
        <dbReference type="SAM" id="Phobius"/>
    </source>
</evidence>
<dbReference type="SUPFAM" id="SSF58104">
    <property type="entry name" value="Methyl-accepting chemotaxis protein (MCP) signaling domain"/>
    <property type="match status" value="1"/>
</dbReference>
<gene>
    <name evidence="8" type="ORF">HNQ99_000737</name>
</gene>
<dbReference type="CDD" id="cd06225">
    <property type="entry name" value="HAMP"/>
    <property type="match status" value="1"/>
</dbReference>
<dbReference type="SUPFAM" id="SSF158472">
    <property type="entry name" value="HAMP domain-like"/>
    <property type="match status" value="1"/>
</dbReference>
<organism evidence="8 9">
    <name type="scientific">Rhizorhapis suberifaciens</name>
    <name type="common">corky root of lettuce</name>
    <dbReference type="NCBI Taxonomy" id="13656"/>
    <lineage>
        <taxon>Bacteria</taxon>
        <taxon>Pseudomonadati</taxon>
        <taxon>Pseudomonadota</taxon>
        <taxon>Alphaproteobacteria</taxon>
        <taxon>Sphingomonadales</taxon>
        <taxon>Sphingomonadaceae</taxon>
        <taxon>Rhizorhapis</taxon>
    </lineage>
</organism>
<dbReference type="InterPro" id="IPR051310">
    <property type="entry name" value="MCP_chemotaxis"/>
</dbReference>
<feature type="domain" description="HAMP" evidence="7">
    <location>
        <begin position="273"/>
        <end position="325"/>
    </location>
</feature>
<comment type="similarity">
    <text evidence="2">Belongs to the methyl-accepting chemotaxis (MCP) protein family.</text>
</comment>
<proteinExistence type="inferred from homology"/>
<feature type="region of interest" description="Disordered" evidence="4">
    <location>
        <begin position="577"/>
        <end position="610"/>
    </location>
</feature>
<evidence type="ECO:0000256" key="2">
    <source>
        <dbReference type="ARBA" id="ARBA00029447"/>
    </source>
</evidence>
<dbReference type="Proteomes" id="UP000575068">
    <property type="component" value="Unassembled WGS sequence"/>
</dbReference>
<dbReference type="PROSITE" id="PS50885">
    <property type="entry name" value="HAMP"/>
    <property type="match status" value="2"/>
</dbReference>
<keyword evidence="5" id="KW-1133">Transmembrane helix</keyword>
<evidence type="ECO:0000259" key="6">
    <source>
        <dbReference type="PROSITE" id="PS50111"/>
    </source>
</evidence>
<comment type="caution">
    <text evidence="8">The sequence shown here is derived from an EMBL/GenBank/DDBJ whole genome shotgun (WGS) entry which is preliminary data.</text>
</comment>
<dbReference type="RefSeq" id="WP_184474284.1">
    <property type="nucleotide sequence ID" value="NZ_JACHOV010000002.1"/>
</dbReference>
<dbReference type="GO" id="GO:0006935">
    <property type="term" value="P:chemotaxis"/>
    <property type="evidence" value="ECO:0007669"/>
    <property type="project" value="UniProtKB-KW"/>
</dbReference>
<dbReference type="InterPro" id="IPR047347">
    <property type="entry name" value="YvaQ-like_sensor"/>
</dbReference>
<dbReference type="GO" id="GO:0005886">
    <property type="term" value="C:plasma membrane"/>
    <property type="evidence" value="ECO:0007669"/>
    <property type="project" value="TreeGrafter"/>
</dbReference>
<accession>A0A840HS63</accession>
<evidence type="ECO:0000313" key="9">
    <source>
        <dbReference type="Proteomes" id="UP000575068"/>
    </source>
</evidence>
<dbReference type="AlphaFoldDB" id="A0A840HS63"/>
<dbReference type="EMBL" id="JACHOV010000002">
    <property type="protein sequence ID" value="MBB4640449.1"/>
    <property type="molecule type" value="Genomic_DNA"/>
</dbReference>
<dbReference type="CDD" id="cd19411">
    <property type="entry name" value="MCP2201-like_sensor"/>
    <property type="match status" value="1"/>
</dbReference>
<dbReference type="SMART" id="SM00304">
    <property type="entry name" value="HAMP"/>
    <property type="match status" value="2"/>
</dbReference>
<evidence type="ECO:0000256" key="3">
    <source>
        <dbReference type="PROSITE-ProRule" id="PRU00284"/>
    </source>
</evidence>
<dbReference type="PANTHER" id="PTHR43531">
    <property type="entry name" value="PROTEIN ICFG"/>
    <property type="match status" value="1"/>
</dbReference>
<dbReference type="InterPro" id="IPR024478">
    <property type="entry name" value="HlyB_4HB_MCP"/>
</dbReference>
<keyword evidence="9" id="KW-1185">Reference proteome</keyword>
<protein>
    <submittedName>
        <fullName evidence="8">Methyl-accepting chemotaxis protein</fullName>
    </submittedName>
</protein>
<dbReference type="GO" id="GO:0007165">
    <property type="term" value="P:signal transduction"/>
    <property type="evidence" value="ECO:0007669"/>
    <property type="project" value="UniProtKB-KW"/>
</dbReference>
<dbReference type="PANTHER" id="PTHR43531:SF11">
    <property type="entry name" value="METHYL-ACCEPTING CHEMOTAXIS PROTEIN 3"/>
    <property type="match status" value="1"/>
</dbReference>
<dbReference type="InterPro" id="IPR004089">
    <property type="entry name" value="MCPsignal_dom"/>
</dbReference>
<evidence type="ECO:0000259" key="7">
    <source>
        <dbReference type="PROSITE" id="PS50885"/>
    </source>
</evidence>
<feature type="domain" description="HAMP" evidence="7">
    <location>
        <begin position="210"/>
        <end position="263"/>
    </location>
</feature>
<dbReference type="GO" id="GO:0004888">
    <property type="term" value="F:transmembrane signaling receptor activity"/>
    <property type="evidence" value="ECO:0007669"/>
    <property type="project" value="TreeGrafter"/>
</dbReference>
<dbReference type="Pfam" id="PF12729">
    <property type="entry name" value="4HB_MCP_1"/>
    <property type="match status" value="1"/>
</dbReference>
<dbReference type="Gene3D" id="1.10.287.950">
    <property type="entry name" value="Methyl-accepting chemotaxis protein"/>
    <property type="match status" value="1"/>
</dbReference>
<dbReference type="InterPro" id="IPR003660">
    <property type="entry name" value="HAMP_dom"/>
</dbReference>
<keyword evidence="5" id="KW-0812">Transmembrane</keyword>
<dbReference type="Gene3D" id="6.10.340.10">
    <property type="match status" value="1"/>
</dbReference>
<reference evidence="8 9" key="1">
    <citation type="submission" date="2020-08" db="EMBL/GenBank/DDBJ databases">
        <title>Genomic Encyclopedia of Type Strains, Phase IV (KMG-IV): sequencing the most valuable type-strain genomes for metagenomic binning, comparative biology and taxonomic classification.</title>
        <authorList>
            <person name="Goeker M."/>
        </authorList>
    </citation>
    <scope>NUCLEOTIDE SEQUENCE [LARGE SCALE GENOMIC DNA]</scope>
    <source>
        <strain evidence="8 9">DSM 7465</strain>
    </source>
</reference>
<evidence type="ECO:0000256" key="1">
    <source>
        <dbReference type="ARBA" id="ARBA00022500"/>
    </source>
</evidence>
<keyword evidence="3" id="KW-0807">Transducer</keyword>
<sequence length="610" mass="64741">MKNLSISAKMMLAFAGLLAMIAGTGVFAVIKIAEVNELSAQMRTRWLPATQLIGDLHAYTSQYRIAQSGVVMASDPGSMRKAEIQLKNASTAISGLLNDYKPHVATPEQKALYSNVTINWAQYGKLTGQMVALSNAGDTAGATELFKGEALDMFYMVEDDILQLVDLNVKAGNANSAESDAIFKKSRTMILASLGAALILSFLLSGLMMRIIAHPLKRMSQVISRVVDGDLDVEVPGRERSDEIGQLAKALDSFKALFAADKERAEAELERNRQTQATIDAIGAGLSALAQGDLTYKVSDNASGPLAKLHVDFNEAVSHLLAALSEIVDGCNTIRIGTGEIAQASDDLSRRTERQAESLARTSTTLEQFTSSVKLAADNARQTSVRVGNARKSAEQVDATAKHAIEAMRHIEASSNEMNAIISTIDALAFQTNLLALNAGVEAARAGDAGAGFGVVAAEVRLLAQGSAEAAAKIRGLVATSGAQVANGVALVENSGEALKQIVAEVTHVSGLMEEIATAAEQQASGLHEISATVASMDTVTQQNAAMVEESTAGARNLSAETERLFEQLSFFELGRAERQSQPKPAAKAALPRQHGNLALKTQEDEWEDF</sequence>